<keyword evidence="5 6" id="KW-0819">tRNA processing</keyword>
<keyword evidence="1 6" id="KW-0963">Cytoplasm</keyword>
<dbReference type="Proteomes" id="UP000030136">
    <property type="component" value="Unassembled WGS sequence"/>
</dbReference>
<dbReference type="EMBL" id="LS483447">
    <property type="protein sequence ID" value="SQH72239.1"/>
    <property type="molecule type" value="Genomic_DNA"/>
</dbReference>
<name>A0A2X4PUK4_9PORP</name>
<accession>A0A2X4PUK4</accession>
<dbReference type="GO" id="GO:0008033">
    <property type="term" value="P:tRNA processing"/>
    <property type="evidence" value="ECO:0007669"/>
    <property type="project" value="UniProtKB-UniRule"/>
</dbReference>
<comment type="function">
    <text evidence="6">Specifically methylates the adenine in position 37 of tRNA(1)(Val) (anticodon cmo5UAC).</text>
</comment>
<dbReference type="InterPro" id="IPR002052">
    <property type="entry name" value="DNA_methylase_N6_adenine_CS"/>
</dbReference>
<keyword evidence="3 6" id="KW-0808">Transferase</keyword>
<dbReference type="HAMAP" id="MF_01872">
    <property type="entry name" value="tRNA_methyltr_YfiC"/>
    <property type="match status" value="1"/>
</dbReference>
<dbReference type="AlphaFoldDB" id="A0A2X4PUK4"/>
<reference evidence="9 11" key="2">
    <citation type="submission" date="2018-06" db="EMBL/GenBank/DDBJ databases">
        <authorList>
            <consortium name="Pathogen Informatics"/>
            <person name="Doyle S."/>
        </authorList>
    </citation>
    <scope>NUCLEOTIDE SEQUENCE [LARGE SCALE GENOMIC DNA]</scope>
    <source>
        <strain evidence="9 11">NCTC12858</strain>
    </source>
</reference>
<dbReference type="PROSITE" id="PS00092">
    <property type="entry name" value="N6_MTASE"/>
    <property type="match status" value="1"/>
</dbReference>
<dbReference type="GO" id="GO:0003676">
    <property type="term" value="F:nucleic acid binding"/>
    <property type="evidence" value="ECO:0007669"/>
    <property type="project" value="InterPro"/>
</dbReference>
<evidence type="ECO:0000256" key="5">
    <source>
        <dbReference type="ARBA" id="ARBA00022694"/>
    </source>
</evidence>
<comment type="subcellular location">
    <subcellularLocation>
        <location evidence="6">Cytoplasm</location>
    </subcellularLocation>
</comment>
<dbReference type="CDD" id="cd02440">
    <property type="entry name" value="AdoMet_MTases"/>
    <property type="match status" value="1"/>
</dbReference>
<evidence type="ECO:0000313" key="10">
    <source>
        <dbReference type="Proteomes" id="UP000030136"/>
    </source>
</evidence>
<organism evidence="9 11">
    <name type="scientific">Porphyromonas crevioricanis</name>
    <dbReference type="NCBI Taxonomy" id="393921"/>
    <lineage>
        <taxon>Bacteria</taxon>
        <taxon>Pseudomonadati</taxon>
        <taxon>Bacteroidota</taxon>
        <taxon>Bacteroidia</taxon>
        <taxon>Bacteroidales</taxon>
        <taxon>Porphyromonadaceae</taxon>
        <taxon>Porphyromonas</taxon>
    </lineage>
</organism>
<dbReference type="InterPro" id="IPR050210">
    <property type="entry name" value="tRNA_Adenine-N(6)_MTase"/>
</dbReference>
<proteinExistence type="inferred from homology"/>
<evidence type="ECO:0000259" key="7">
    <source>
        <dbReference type="Pfam" id="PF05175"/>
    </source>
</evidence>
<dbReference type="Gene3D" id="3.40.50.150">
    <property type="entry name" value="Vaccinia Virus protein VP39"/>
    <property type="match status" value="1"/>
</dbReference>
<protein>
    <recommendedName>
        <fullName evidence="6">tRNA1(Val) (adenine(37)-N6)-methyltransferase</fullName>
        <ecNumber evidence="6">2.1.1.223</ecNumber>
    </recommendedName>
    <alternativeName>
        <fullName evidence="6">tRNA m6A37 methyltransferase</fullName>
    </alternativeName>
</protein>
<evidence type="ECO:0000313" key="11">
    <source>
        <dbReference type="Proteomes" id="UP000249300"/>
    </source>
</evidence>
<dbReference type="Proteomes" id="UP000249300">
    <property type="component" value="Chromosome 1"/>
</dbReference>
<gene>
    <name evidence="9" type="primary">yfiC</name>
    <name evidence="8" type="ORF">HQ38_06720</name>
    <name evidence="9" type="ORF">NCTC12858_00045</name>
</gene>
<evidence type="ECO:0000256" key="2">
    <source>
        <dbReference type="ARBA" id="ARBA00022603"/>
    </source>
</evidence>
<comment type="catalytic activity">
    <reaction evidence="6">
        <text>adenosine(37) in tRNA1(Val) + S-adenosyl-L-methionine = N(6)-methyladenosine(37) in tRNA1(Val) + S-adenosyl-L-homocysteine + H(+)</text>
        <dbReference type="Rhea" id="RHEA:43160"/>
        <dbReference type="Rhea" id="RHEA-COMP:10369"/>
        <dbReference type="Rhea" id="RHEA-COMP:10370"/>
        <dbReference type="ChEBI" id="CHEBI:15378"/>
        <dbReference type="ChEBI" id="CHEBI:57856"/>
        <dbReference type="ChEBI" id="CHEBI:59789"/>
        <dbReference type="ChEBI" id="CHEBI:74411"/>
        <dbReference type="ChEBI" id="CHEBI:74449"/>
        <dbReference type="EC" id="2.1.1.223"/>
    </reaction>
</comment>
<feature type="domain" description="Methyltransferase small" evidence="7">
    <location>
        <begin position="44"/>
        <end position="138"/>
    </location>
</feature>
<dbReference type="InterPro" id="IPR007848">
    <property type="entry name" value="Small_mtfrase_dom"/>
</dbReference>
<comment type="similarity">
    <text evidence="6">Belongs to the methyltransferase superfamily. tRNA (adenine-N(6)-)-methyltransferase family.</text>
</comment>
<dbReference type="EC" id="2.1.1.223" evidence="6"/>
<evidence type="ECO:0000256" key="4">
    <source>
        <dbReference type="ARBA" id="ARBA00022691"/>
    </source>
</evidence>
<keyword evidence="2 6" id="KW-0489">Methyltransferase</keyword>
<dbReference type="SUPFAM" id="SSF53335">
    <property type="entry name" value="S-adenosyl-L-methionine-dependent methyltransferases"/>
    <property type="match status" value="1"/>
</dbReference>
<sequence length="256" mass="28173">MKTSEDVFCFRRFALSQSNCAMRIGTDGVLLGAWVGRHVSESLTSILDVGCGSGLIGMMLAQALPTAQIHGLEIDSAASLTATRNAELSPFADRVKIVEGDIISLPAELSNYSYDLIVSNPPYFSNSLKSAQTTRNLARHQGEGFTLAQLLHSVGPLLSAKGLVGIVCPTDRMEQLRLCATSERLGLVRLCHIHTVEGKAAKRTLSLWQNLRINKEPLPSPYIESLVIRNRDGCYHPQYIALTREYYLPEHFNTTD</sequence>
<dbReference type="GO" id="GO:0016430">
    <property type="term" value="F:tRNA (adenine-N6)-methyltransferase activity"/>
    <property type="evidence" value="ECO:0007669"/>
    <property type="project" value="UniProtKB-UniRule"/>
</dbReference>
<dbReference type="InterPro" id="IPR022882">
    <property type="entry name" value="tRNA_adenine-N6_MeTrfase"/>
</dbReference>
<keyword evidence="11" id="KW-1185">Reference proteome</keyword>
<reference evidence="8 10" key="1">
    <citation type="submission" date="2014-08" db="EMBL/GenBank/DDBJ databases">
        <title>Porphyromonas crevioricanis strain:COT-253_OH1447 Genome sequencing.</title>
        <authorList>
            <person name="Wallis C."/>
            <person name="Deusch O."/>
            <person name="O'Flynn C."/>
            <person name="Davis I."/>
            <person name="Jospin G."/>
            <person name="Darling A.E."/>
            <person name="Coil D.A."/>
            <person name="Alexiev A."/>
            <person name="Horsfall A."/>
            <person name="Kirkwood N."/>
            <person name="Harris S."/>
            <person name="Eisen J.A."/>
        </authorList>
    </citation>
    <scope>NUCLEOTIDE SEQUENCE [LARGE SCALE GENOMIC DNA]</scope>
    <source>
        <strain evidence="10">COT-253 OH1447</strain>
        <strain evidence="8">COT-253_OH1447</strain>
    </source>
</reference>
<dbReference type="PANTHER" id="PTHR47739:SF1">
    <property type="entry name" value="TRNA1(VAL) (ADENINE(37)-N6)-METHYLTRANSFERASE"/>
    <property type="match status" value="1"/>
</dbReference>
<dbReference type="InterPro" id="IPR029063">
    <property type="entry name" value="SAM-dependent_MTases_sf"/>
</dbReference>
<dbReference type="KEGG" id="pcre:NCTC12858_00045"/>
<evidence type="ECO:0000313" key="9">
    <source>
        <dbReference type="EMBL" id="SQH72239.1"/>
    </source>
</evidence>
<evidence type="ECO:0000313" key="8">
    <source>
        <dbReference type="EMBL" id="KGN94214.1"/>
    </source>
</evidence>
<dbReference type="Pfam" id="PF05175">
    <property type="entry name" value="MTS"/>
    <property type="match status" value="1"/>
</dbReference>
<dbReference type="GO" id="GO:0005737">
    <property type="term" value="C:cytoplasm"/>
    <property type="evidence" value="ECO:0007669"/>
    <property type="project" value="UniProtKB-SubCell"/>
</dbReference>
<dbReference type="RefSeq" id="WP_023935847.1">
    <property type="nucleotide sequence ID" value="NZ_FUXH01000003.1"/>
</dbReference>
<dbReference type="GO" id="GO:0032259">
    <property type="term" value="P:methylation"/>
    <property type="evidence" value="ECO:0007669"/>
    <property type="project" value="UniProtKB-KW"/>
</dbReference>
<evidence type="ECO:0000256" key="1">
    <source>
        <dbReference type="ARBA" id="ARBA00022490"/>
    </source>
</evidence>
<keyword evidence="4 6" id="KW-0949">S-adenosyl-L-methionine</keyword>
<dbReference type="EMBL" id="JQJC01000020">
    <property type="protein sequence ID" value="KGN94214.1"/>
    <property type="molecule type" value="Genomic_DNA"/>
</dbReference>
<evidence type="ECO:0000256" key="6">
    <source>
        <dbReference type="HAMAP-Rule" id="MF_01872"/>
    </source>
</evidence>
<dbReference type="PANTHER" id="PTHR47739">
    <property type="entry name" value="TRNA1(VAL) (ADENINE(37)-N6)-METHYLTRANSFERASE"/>
    <property type="match status" value="1"/>
</dbReference>
<evidence type="ECO:0000256" key="3">
    <source>
        <dbReference type="ARBA" id="ARBA00022679"/>
    </source>
</evidence>